<organism evidence="2 3">
    <name type="scientific">Marchantia polymorpha subsp. ruderalis</name>
    <dbReference type="NCBI Taxonomy" id="1480154"/>
    <lineage>
        <taxon>Eukaryota</taxon>
        <taxon>Viridiplantae</taxon>
        <taxon>Streptophyta</taxon>
        <taxon>Embryophyta</taxon>
        <taxon>Marchantiophyta</taxon>
        <taxon>Marchantiopsida</taxon>
        <taxon>Marchantiidae</taxon>
        <taxon>Marchantiales</taxon>
        <taxon>Marchantiaceae</taxon>
        <taxon>Marchantia</taxon>
    </lineage>
</organism>
<proteinExistence type="predicted"/>
<accession>A0A176VCR7</accession>
<dbReference type="EMBL" id="LVLJ01004024">
    <property type="protein sequence ID" value="OAE18699.1"/>
    <property type="molecule type" value="Genomic_DNA"/>
</dbReference>
<gene>
    <name evidence="2" type="ORF">AXG93_4448s1340</name>
</gene>
<dbReference type="Proteomes" id="UP000077202">
    <property type="component" value="Unassembled WGS sequence"/>
</dbReference>
<sequence>MEGRIASKVQRVPRCWRSRSRSGVTRSRRDPIGARSVFMGTFCSGDSEAVGRITRGVPPFMSTGKASERVSGCRAIERAIDRSIDRLYGANNTCDCTEGGDGLHHRVSKSEALRFRRPRRAGAQMLAAMRDVDEARGRGRKEASVALLWSREQVSNGGQSEVQSDRGGGGGGGGGVSMAEGRLACLRRAGGVSMAELSSLWPLPSFLPSFLPSRIPEASDAMDVEGSRILSSSKKDERIVLQPPSSLSIDRWKARWRRTWLAGVVHASPRAFLLLGSGWEEWREAFVRGKRFGSSGVT</sequence>
<keyword evidence="3" id="KW-1185">Reference proteome</keyword>
<comment type="caution">
    <text evidence="2">The sequence shown here is derived from an EMBL/GenBank/DDBJ whole genome shotgun (WGS) entry which is preliminary data.</text>
</comment>
<feature type="region of interest" description="Disordered" evidence="1">
    <location>
        <begin position="154"/>
        <end position="175"/>
    </location>
</feature>
<evidence type="ECO:0000256" key="1">
    <source>
        <dbReference type="SAM" id="MobiDB-lite"/>
    </source>
</evidence>
<dbReference type="AlphaFoldDB" id="A0A176VCR7"/>
<reference evidence="2" key="1">
    <citation type="submission" date="2016-03" db="EMBL/GenBank/DDBJ databases">
        <title>Mechanisms controlling the formation of the plant cell surface in tip-growing cells are functionally conserved among land plants.</title>
        <authorList>
            <person name="Honkanen S."/>
            <person name="Jones V.A."/>
            <person name="Morieri G."/>
            <person name="Champion C."/>
            <person name="Hetherington A.J."/>
            <person name="Kelly S."/>
            <person name="Saint-Marcoux D."/>
            <person name="Proust H."/>
            <person name="Prescott H."/>
            <person name="Dolan L."/>
        </authorList>
    </citation>
    <scope>NUCLEOTIDE SEQUENCE [LARGE SCALE GENOMIC DNA]</scope>
    <source>
        <tissue evidence="2">Whole gametophyte</tissue>
    </source>
</reference>
<feature type="compositionally biased region" description="Gly residues" evidence="1">
    <location>
        <begin position="166"/>
        <end position="175"/>
    </location>
</feature>
<evidence type="ECO:0000313" key="3">
    <source>
        <dbReference type="Proteomes" id="UP000077202"/>
    </source>
</evidence>
<evidence type="ECO:0000313" key="2">
    <source>
        <dbReference type="EMBL" id="OAE18699.1"/>
    </source>
</evidence>
<protein>
    <submittedName>
        <fullName evidence="2">Uncharacterized protein</fullName>
    </submittedName>
</protein>
<name>A0A176VCR7_MARPO</name>